<accession>A0A059B714</accession>
<evidence type="ECO:0000256" key="7">
    <source>
        <dbReference type="ARBA" id="ARBA00022989"/>
    </source>
</evidence>
<evidence type="ECO:0000256" key="2">
    <source>
        <dbReference type="ARBA" id="ARBA00010992"/>
    </source>
</evidence>
<dbReference type="PANTHER" id="PTHR23500">
    <property type="entry name" value="SOLUTE CARRIER FAMILY 2, FACILITATED GLUCOSE TRANSPORTER"/>
    <property type="match status" value="1"/>
</dbReference>
<feature type="transmembrane region" description="Helical" evidence="9">
    <location>
        <begin position="98"/>
        <end position="120"/>
    </location>
</feature>
<dbReference type="Pfam" id="PF00083">
    <property type="entry name" value="Sugar_tr"/>
    <property type="match status" value="1"/>
</dbReference>
<organism evidence="11">
    <name type="scientific">Eucalyptus grandis</name>
    <name type="common">Flooded gum</name>
    <dbReference type="NCBI Taxonomy" id="71139"/>
    <lineage>
        <taxon>Eukaryota</taxon>
        <taxon>Viridiplantae</taxon>
        <taxon>Streptophyta</taxon>
        <taxon>Embryophyta</taxon>
        <taxon>Tracheophyta</taxon>
        <taxon>Spermatophyta</taxon>
        <taxon>Magnoliopsida</taxon>
        <taxon>eudicotyledons</taxon>
        <taxon>Gunneridae</taxon>
        <taxon>Pentapetalae</taxon>
        <taxon>rosids</taxon>
        <taxon>malvids</taxon>
        <taxon>Myrtales</taxon>
        <taxon>Myrtaceae</taxon>
        <taxon>Myrtoideae</taxon>
        <taxon>Eucalypteae</taxon>
        <taxon>Eucalyptus</taxon>
    </lineage>
</organism>
<evidence type="ECO:0000256" key="9">
    <source>
        <dbReference type="SAM" id="Phobius"/>
    </source>
</evidence>
<sequence>MPGIVRAVSTFICMLLVDKLGRRKLFMIGDLQMLAAQLMVGGIMAAKLGDHSEISKAYAYLVIVLICMYVAGFCWSWGPLGWLVPSKIFPFEIRSAGQSITVVVGFLFIYLVAQTFLSMLCHFKSGLFFFFGGWAAIMTAFVHLLLPEMKNVPIEQMDKIWREHSFWKIVAEIDVKTNKIEA</sequence>
<evidence type="ECO:0000256" key="1">
    <source>
        <dbReference type="ARBA" id="ARBA00004141"/>
    </source>
</evidence>
<keyword evidence="3" id="KW-0813">Transport</keyword>
<dbReference type="Gene3D" id="1.20.1250.20">
    <property type="entry name" value="MFS general substrate transporter like domains"/>
    <property type="match status" value="1"/>
</dbReference>
<reference evidence="11" key="1">
    <citation type="submission" date="2013-07" db="EMBL/GenBank/DDBJ databases">
        <title>The genome of Eucalyptus grandis.</title>
        <authorList>
            <person name="Schmutz J."/>
            <person name="Hayes R."/>
            <person name="Myburg A."/>
            <person name="Tuskan G."/>
            <person name="Grattapaglia D."/>
            <person name="Rokhsar D.S."/>
        </authorList>
    </citation>
    <scope>NUCLEOTIDE SEQUENCE</scope>
    <source>
        <tissue evidence="11">Leaf extractions</tissue>
    </source>
</reference>
<dbReference type="InterPro" id="IPR036259">
    <property type="entry name" value="MFS_trans_sf"/>
</dbReference>
<dbReference type="Gramene" id="KCW61834">
    <property type="protein sequence ID" value="KCW61834"/>
    <property type="gene ID" value="EUGRSUZ_H04530"/>
</dbReference>
<dbReference type="AlphaFoldDB" id="A0A059B714"/>
<dbReference type="GO" id="GO:0015293">
    <property type="term" value="F:symporter activity"/>
    <property type="evidence" value="ECO:0007669"/>
    <property type="project" value="UniProtKB-KW"/>
</dbReference>
<dbReference type="PANTHER" id="PTHR23500:SF30">
    <property type="entry name" value="SUGAR TRANSPORT PROTEIN 3"/>
    <property type="match status" value="1"/>
</dbReference>
<evidence type="ECO:0000256" key="4">
    <source>
        <dbReference type="ARBA" id="ARBA00022597"/>
    </source>
</evidence>
<evidence type="ECO:0000313" key="11">
    <source>
        <dbReference type="EMBL" id="KCW61834.1"/>
    </source>
</evidence>
<protein>
    <recommendedName>
        <fullName evidence="10">Major facilitator superfamily (MFS) profile domain-containing protein</fullName>
    </recommendedName>
</protein>
<evidence type="ECO:0000256" key="5">
    <source>
        <dbReference type="ARBA" id="ARBA00022692"/>
    </source>
</evidence>
<evidence type="ECO:0000256" key="8">
    <source>
        <dbReference type="ARBA" id="ARBA00023136"/>
    </source>
</evidence>
<dbReference type="GO" id="GO:0015144">
    <property type="term" value="F:carbohydrate transmembrane transporter activity"/>
    <property type="evidence" value="ECO:0007669"/>
    <property type="project" value="InterPro"/>
</dbReference>
<dbReference type="SUPFAM" id="SSF103473">
    <property type="entry name" value="MFS general substrate transporter"/>
    <property type="match status" value="1"/>
</dbReference>
<dbReference type="InterPro" id="IPR020846">
    <property type="entry name" value="MFS_dom"/>
</dbReference>
<feature type="transmembrane region" description="Helical" evidence="9">
    <location>
        <begin position="127"/>
        <end position="146"/>
    </location>
</feature>
<feature type="transmembrane region" description="Helical" evidence="9">
    <location>
        <begin position="58"/>
        <end position="78"/>
    </location>
</feature>
<keyword evidence="7 9" id="KW-1133">Transmembrane helix</keyword>
<dbReference type="PROSITE" id="PS50850">
    <property type="entry name" value="MFS"/>
    <property type="match status" value="1"/>
</dbReference>
<dbReference type="InParanoid" id="A0A059B714"/>
<dbReference type="EMBL" id="KK198760">
    <property type="protein sequence ID" value="KCW61834.1"/>
    <property type="molecule type" value="Genomic_DNA"/>
</dbReference>
<dbReference type="GO" id="GO:0016020">
    <property type="term" value="C:membrane"/>
    <property type="evidence" value="ECO:0007669"/>
    <property type="project" value="UniProtKB-SubCell"/>
</dbReference>
<dbReference type="InterPro" id="IPR045262">
    <property type="entry name" value="STP/PLT_plant"/>
</dbReference>
<feature type="transmembrane region" description="Helical" evidence="9">
    <location>
        <begin position="25"/>
        <end position="46"/>
    </location>
</feature>
<keyword evidence="5 9" id="KW-0812">Transmembrane</keyword>
<evidence type="ECO:0000259" key="10">
    <source>
        <dbReference type="PROSITE" id="PS50850"/>
    </source>
</evidence>
<keyword evidence="4" id="KW-0762">Sugar transport</keyword>
<dbReference type="eggNOG" id="KOG0254">
    <property type="taxonomic scope" value="Eukaryota"/>
</dbReference>
<dbReference type="OMA" id="DNISEWM"/>
<dbReference type="STRING" id="71139.A0A059B714"/>
<keyword evidence="8 9" id="KW-0472">Membrane</keyword>
<gene>
    <name evidence="11" type="ORF">EUGRSUZ_H04530</name>
</gene>
<feature type="domain" description="Major facilitator superfamily (MFS) profile" evidence="10">
    <location>
        <begin position="1"/>
        <end position="150"/>
    </location>
</feature>
<evidence type="ECO:0000256" key="3">
    <source>
        <dbReference type="ARBA" id="ARBA00022448"/>
    </source>
</evidence>
<proteinExistence type="inferred from homology"/>
<dbReference type="InterPro" id="IPR003663">
    <property type="entry name" value="Sugar/inositol_transpt"/>
</dbReference>
<comment type="similarity">
    <text evidence="2">Belongs to the major facilitator superfamily. Sugar transporter (TC 2.A.1.1) family.</text>
</comment>
<dbReference type="PRINTS" id="PR00171">
    <property type="entry name" value="SUGRTRNSPORT"/>
</dbReference>
<name>A0A059B714_EUCGR</name>
<dbReference type="InterPro" id="IPR005828">
    <property type="entry name" value="MFS_sugar_transport-like"/>
</dbReference>
<evidence type="ECO:0000256" key="6">
    <source>
        <dbReference type="ARBA" id="ARBA00022847"/>
    </source>
</evidence>
<comment type="subcellular location">
    <subcellularLocation>
        <location evidence="1">Membrane</location>
        <topology evidence="1">Multi-pass membrane protein</topology>
    </subcellularLocation>
</comment>
<keyword evidence="6" id="KW-0769">Symport</keyword>